<keyword evidence="2" id="KW-1185">Reference proteome</keyword>
<name>A0ABQ4F375_9ACTN</name>
<evidence type="ECO:0000313" key="1">
    <source>
        <dbReference type="EMBL" id="GIH01357.1"/>
    </source>
</evidence>
<proteinExistence type="predicted"/>
<organism evidence="1 2">
    <name type="scientific">Plantactinospora mayteni</name>
    <dbReference type="NCBI Taxonomy" id="566021"/>
    <lineage>
        <taxon>Bacteria</taxon>
        <taxon>Bacillati</taxon>
        <taxon>Actinomycetota</taxon>
        <taxon>Actinomycetes</taxon>
        <taxon>Micromonosporales</taxon>
        <taxon>Micromonosporaceae</taxon>
        <taxon>Plantactinospora</taxon>
    </lineage>
</organism>
<reference evidence="1 2" key="1">
    <citation type="submission" date="2021-01" db="EMBL/GenBank/DDBJ databases">
        <title>Whole genome shotgun sequence of Plantactinospora mayteni NBRC 109088.</title>
        <authorList>
            <person name="Komaki H."/>
            <person name="Tamura T."/>
        </authorList>
    </citation>
    <scope>NUCLEOTIDE SEQUENCE [LARGE SCALE GENOMIC DNA]</scope>
    <source>
        <strain evidence="1 2">NBRC 109088</strain>
    </source>
</reference>
<evidence type="ECO:0000313" key="2">
    <source>
        <dbReference type="Proteomes" id="UP000621500"/>
    </source>
</evidence>
<protein>
    <submittedName>
        <fullName evidence="1">Uncharacterized protein</fullName>
    </submittedName>
</protein>
<comment type="caution">
    <text evidence="1">The sequence shown here is derived from an EMBL/GenBank/DDBJ whole genome shotgun (WGS) entry which is preliminary data.</text>
</comment>
<accession>A0ABQ4F375</accession>
<dbReference type="Proteomes" id="UP000621500">
    <property type="component" value="Unassembled WGS sequence"/>
</dbReference>
<dbReference type="EMBL" id="BONX01000069">
    <property type="protein sequence ID" value="GIH01357.1"/>
    <property type="molecule type" value="Genomic_DNA"/>
</dbReference>
<sequence length="62" mass="6635">MRSLGGSCRAPTSRWQDNNVAGLGFESQFGDHGAEGADTILEQDHMAFELADPFVAVGQLLL</sequence>
<gene>
    <name evidence="1" type="ORF">Pma05_79290</name>
</gene>